<dbReference type="EMBL" id="FCOX02000182">
    <property type="protein sequence ID" value="SAL07203.1"/>
    <property type="molecule type" value="Genomic_DNA"/>
</dbReference>
<evidence type="ECO:0000259" key="4">
    <source>
        <dbReference type="SMART" id="SM00829"/>
    </source>
</evidence>
<dbReference type="Pfam" id="PF08240">
    <property type="entry name" value="ADH_N"/>
    <property type="match status" value="1"/>
</dbReference>
<dbReference type="PANTHER" id="PTHR43401:SF2">
    <property type="entry name" value="L-THREONINE 3-DEHYDROGENASE"/>
    <property type="match status" value="1"/>
</dbReference>
<dbReference type="Gene3D" id="3.90.180.10">
    <property type="entry name" value="Medium-chain alcohol dehydrogenases, catalytic domain"/>
    <property type="match status" value="1"/>
</dbReference>
<keyword evidence="2" id="KW-0862">Zinc</keyword>
<dbReference type="Proteomes" id="UP000071859">
    <property type="component" value="Unassembled WGS sequence"/>
</dbReference>
<reference evidence="5" key="1">
    <citation type="submission" date="2016-01" db="EMBL/GenBank/DDBJ databases">
        <authorList>
            <person name="Peeters C."/>
        </authorList>
    </citation>
    <scope>NUCLEOTIDE SEQUENCE</scope>
    <source>
        <strain evidence="5">LMG 29321</strain>
    </source>
</reference>
<dbReference type="RefSeq" id="WP_082883645.1">
    <property type="nucleotide sequence ID" value="NZ_FCOX02000182.1"/>
</dbReference>
<dbReference type="InterPro" id="IPR011032">
    <property type="entry name" value="GroES-like_sf"/>
</dbReference>
<feature type="domain" description="Enoyl reductase (ER)" evidence="4">
    <location>
        <begin position="7"/>
        <end position="331"/>
    </location>
</feature>
<keyword evidence="1" id="KW-0479">Metal-binding</keyword>
<dbReference type="AlphaFoldDB" id="A0A158EKA5"/>
<comment type="caution">
    <text evidence="5">The sequence shown here is derived from an EMBL/GenBank/DDBJ whole genome shotgun (WGS) entry which is preliminary data.</text>
</comment>
<dbReference type="GO" id="GO:0016491">
    <property type="term" value="F:oxidoreductase activity"/>
    <property type="evidence" value="ECO:0007669"/>
    <property type="project" value="UniProtKB-KW"/>
</dbReference>
<name>A0A158EKA5_9BURK</name>
<dbReference type="Gene3D" id="3.40.50.720">
    <property type="entry name" value="NAD(P)-binding Rossmann-like Domain"/>
    <property type="match status" value="1"/>
</dbReference>
<keyword evidence="3" id="KW-0560">Oxidoreductase</keyword>
<dbReference type="InterPro" id="IPR013149">
    <property type="entry name" value="ADH-like_C"/>
</dbReference>
<dbReference type="PANTHER" id="PTHR43401">
    <property type="entry name" value="L-THREONINE 3-DEHYDROGENASE"/>
    <property type="match status" value="1"/>
</dbReference>
<dbReference type="InterPro" id="IPR036291">
    <property type="entry name" value="NAD(P)-bd_dom_sf"/>
</dbReference>
<dbReference type="OrthoDB" id="5484143at2"/>
<sequence length="336" mass="36013">MQALVYTQPNEMQLLERPVPVAEDGEVVLKIDAVGICGSDMHAYHGHDPRRKPGLVLGHEFAGTIAQSRDSKWKEGTRVTGNPLITCGTCEYCVQGRDNLCANRTMVGMTRPGAFAEYMSIPAASLVIIPPEMPAHVAAATEPAATALHAVNLTMRALNRPIPECSVLIIGGGAIGLFCALLLRSYGCRDLTVAETHAARRASAENEAKCKTYNPLEHEAEPNRFDCVIEAVGAKVTRNSALIALKPGGVMMHIGLQDWASEIDMRKLTLAEITLLGTYTYTMADLRATVSALHQGAFGSLTWLEQRPLSEGAQAFADLHAGLAGSSKVLLIPTSI</sequence>
<dbReference type="Pfam" id="PF00107">
    <property type="entry name" value="ADH_zinc_N"/>
    <property type="match status" value="1"/>
</dbReference>
<dbReference type="InterPro" id="IPR013154">
    <property type="entry name" value="ADH-like_N"/>
</dbReference>
<dbReference type="SUPFAM" id="SSF50129">
    <property type="entry name" value="GroES-like"/>
    <property type="match status" value="1"/>
</dbReference>
<keyword evidence="6" id="KW-1185">Reference proteome</keyword>
<evidence type="ECO:0000313" key="5">
    <source>
        <dbReference type="EMBL" id="SAL07203.1"/>
    </source>
</evidence>
<organism evidence="5 6">
    <name type="scientific">Caballeronia calidae</name>
    <dbReference type="NCBI Taxonomy" id="1777139"/>
    <lineage>
        <taxon>Bacteria</taxon>
        <taxon>Pseudomonadati</taxon>
        <taxon>Pseudomonadota</taxon>
        <taxon>Betaproteobacteria</taxon>
        <taxon>Burkholderiales</taxon>
        <taxon>Burkholderiaceae</taxon>
        <taxon>Caballeronia</taxon>
    </lineage>
</organism>
<protein>
    <submittedName>
        <fullName evidence="5">Dehydrogenase</fullName>
    </submittedName>
</protein>
<dbReference type="InterPro" id="IPR050129">
    <property type="entry name" value="Zn_alcohol_dh"/>
</dbReference>
<proteinExistence type="predicted"/>
<dbReference type="SMART" id="SM00829">
    <property type="entry name" value="PKS_ER"/>
    <property type="match status" value="1"/>
</dbReference>
<gene>
    <name evidence="5" type="ORF">AWB78_08472</name>
</gene>
<accession>A0A158EKA5</accession>
<evidence type="ECO:0000256" key="2">
    <source>
        <dbReference type="ARBA" id="ARBA00022833"/>
    </source>
</evidence>
<dbReference type="InterPro" id="IPR020843">
    <property type="entry name" value="ER"/>
</dbReference>
<evidence type="ECO:0000313" key="6">
    <source>
        <dbReference type="Proteomes" id="UP000071859"/>
    </source>
</evidence>
<dbReference type="GO" id="GO:0046872">
    <property type="term" value="F:metal ion binding"/>
    <property type="evidence" value="ECO:0007669"/>
    <property type="project" value="UniProtKB-KW"/>
</dbReference>
<evidence type="ECO:0000256" key="1">
    <source>
        <dbReference type="ARBA" id="ARBA00022723"/>
    </source>
</evidence>
<evidence type="ECO:0000256" key="3">
    <source>
        <dbReference type="ARBA" id="ARBA00023002"/>
    </source>
</evidence>
<dbReference type="SUPFAM" id="SSF51735">
    <property type="entry name" value="NAD(P)-binding Rossmann-fold domains"/>
    <property type="match status" value="1"/>
</dbReference>